<dbReference type="EMBL" id="BAABEY010000018">
    <property type="protein sequence ID" value="GAA4437666.1"/>
    <property type="molecule type" value="Genomic_DNA"/>
</dbReference>
<dbReference type="PANTHER" id="PTHR31901:SF9">
    <property type="entry name" value="GH3 DOMAIN-CONTAINING PROTEIN"/>
    <property type="match status" value="1"/>
</dbReference>
<gene>
    <name evidence="3" type="ORF">GCM10023091_17200</name>
</gene>
<dbReference type="Pfam" id="PF23572">
    <property type="entry name" value="GH3_C"/>
    <property type="match status" value="1"/>
</dbReference>
<dbReference type="InterPro" id="IPR055378">
    <property type="entry name" value="GH3_C"/>
</dbReference>
<proteinExistence type="predicted"/>
<comment type="caution">
    <text evidence="3">The sequence shown here is derived from an EMBL/GenBank/DDBJ whole genome shotgun (WGS) entry which is preliminary data.</text>
</comment>
<dbReference type="PANTHER" id="PTHR31901">
    <property type="entry name" value="GH3 DOMAIN-CONTAINING PROTEIN"/>
    <property type="match status" value="1"/>
</dbReference>
<dbReference type="RefSeq" id="WP_345028021.1">
    <property type="nucleotide sequence ID" value="NZ_BAABEY010000018.1"/>
</dbReference>
<sequence>MALLGNLIKAGVKLGNMVVFRNRVDAEPLQRKSLAKLLSKARNTAFGRTYGFEEILTQLLYRRDLSYYETFKKLPVYDYNAMHRDWWHRVIEGEEDVCWPGRVKYFALSSGTSEAASKQIPVTKAMSKAIQRTSIRQILALGQYRDLPDDLYEKGLLMLSGSTNLSKINDRFEGDLSGISIGQIPFWFKPYYKPGAEIARTKDWETKLEKITKEAHKWDIGYIVGVPAWLQLLLERIIAHNQVNNIHEIWPNLSVFAHGGVSFEPYRKGFQKLLGKPIHYIETYLASEGFLAYQTHPEAKGMQLVLDNGIFFEFVPFTPANFDADGNIVARPETLLLHETEEGKEYALLLSTCSGAWRYLIGDTIKFVDKAKAEIIITGRTKHFLSLCGEHLSVDNMNKAIDLLSEKLEISIPEFTVIGKKNDTAFSHHWYIATNDAADAQEATVQLDNFLKQLNDDYIVERRHALNEVTVTILPVKAFYDWMESKGKLGGQNKFPRVLKSRQIDDWEGYLRAHQYPVA</sequence>
<keyword evidence="4" id="KW-1185">Reference proteome</keyword>
<dbReference type="Pfam" id="PF23571">
    <property type="entry name" value="GH3_M"/>
    <property type="match status" value="1"/>
</dbReference>
<accession>A0ABP8LW97</accession>
<feature type="domain" description="GH3 middle" evidence="1">
    <location>
        <begin position="304"/>
        <end position="370"/>
    </location>
</feature>
<evidence type="ECO:0000259" key="2">
    <source>
        <dbReference type="Pfam" id="PF23572"/>
    </source>
</evidence>
<organism evidence="3 4">
    <name type="scientific">Ravibacter arvi</name>
    <dbReference type="NCBI Taxonomy" id="2051041"/>
    <lineage>
        <taxon>Bacteria</taxon>
        <taxon>Pseudomonadati</taxon>
        <taxon>Bacteroidota</taxon>
        <taxon>Cytophagia</taxon>
        <taxon>Cytophagales</taxon>
        <taxon>Spirosomataceae</taxon>
        <taxon>Ravibacter</taxon>
    </lineage>
</organism>
<dbReference type="InterPro" id="IPR004993">
    <property type="entry name" value="GH3"/>
</dbReference>
<protein>
    <submittedName>
        <fullName evidence="3">GH3 auxin-responsive promoter family protein</fullName>
    </submittedName>
</protein>
<dbReference type="InterPro" id="IPR055377">
    <property type="entry name" value="GH3_M"/>
</dbReference>
<dbReference type="Proteomes" id="UP001501508">
    <property type="component" value="Unassembled WGS sequence"/>
</dbReference>
<name>A0ABP8LW97_9BACT</name>
<evidence type="ECO:0000313" key="3">
    <source>
        <dbReference type="EMBL" id="GAA4437666.1"/>
    </source>
</evidence>
<evidence type="ECO:0000313" key="4">
    <source>
        <dbReference type="Proteomes" id="UP001501508"/>
    </source>
</evidence>
<feature type="domain" description="GH3 C-terminal" evidence="2">
    <location>
        <begin position="396"/>
        <end position="503"/>
    </location>
</feature>
<reference evidence="4" key="1">
    <citation type="journal article" date="2019" name="Int. J. Syst. Evol. Microbiol.">
        <title>The Global Catalogue of Microorganisms (GCM) 10K type strain sequencing project: providing services to taxonomists for standard genome sequencing and annotation.</title>
        <authorList>
            <consortium name="The Broad Institute Genomics Platform"/>
            <consortium name="The Broad Institute Genome Sequencing Center for Infectious Disease"/>
            <person name="Wu L."/>
            <person name="Ma J."/>
        </authorList>
    </citation>
    <scope>NUCLEOTIDE SEQUENCE [LARGE SCALE GENOMIC DNA]</scope>
    <source>
        <strain evidence="4">JCM 31920</strain>
    </source>
</reference>
<evidence type="ECO:0000259" key="1">
    <source>
        <dbReference type="Pfam" id="PF23571"/>
    </source>
</evidence>
<dbReference type="Pfam" id="PF03321">
    <property type="entry name" value="GH3"/>
    <property type="match status" value="2"/>
</dbReference>